<accession>A0AAV1PJB9</accession>
<evidence type="ECO:0000313" key="16">
    <source>
        <dbReference type="Proteomes" id="UP001314229"/>
    </source>
</evidence>
<evidence type="ECO:0000256" key="5">
    <source>
        <dbReference type="ARBA" id="ARBA00022741"/>
    </source>
</evidence>
<dbReference type="GO" id="GO:0007346">
    <property type="term" value="P:regulation of mitotic cell cycle"/>
    <property type="evidence" value="ECO:0007669"/>
    <property type="project" value="TreeGrafter"/>
</dbReference>
<protein>
    <recommendedName>
        <fullName evidence="10">Serine/threonine-protein kinase</fullName>
        <ecNumber evidence="10">2.7.11.1</ecNumber>
    </recommendedName>
</protein>
<evidence type="ECO:0000256" key="13">
    <source>
        <dbReference type="SAM" id="MobiDB-lite"/>
    </source>
</evidence>
<organism evidence="15 16">
    <name type="scientific">Scomber scombrus</name>
    <name type="common">Atlantic mackerel</name>
    <name type="synonym">Scomber vernalis</name>
    <dbReference type="NCBI Taxonomy" id="13677"/>
    <lineage>
        <taxon>Eukaryota</taxon>
        <taxon>Metazoa</taxon>
        <taxon>Chordata</taxon>
        <taxon>Craniata</taxon>
        <taxon>Vertebrata</taxon>
        <taxon>Euteleostomi</taxon>
        <taxon>Actinopterygii</taxon>
        <taxon>Neopterygii</taxon>
        <taxon>Teleostei</taxon>
        <taxon>Neoteleostei</taxon>
        <taxon>Acanthomorphata</taxon>
        <taxon>Pelagiaria</taxon>
        <taxon>Scombriformes</taxon>
        <taxon>Scombridae</taxon>
        <taxon>Scomber</taxon>
    </lineage>
</organism>
<evidence type="ECO:0000256" key="12">
    <source>
        <dbReference type="PIRSR" id="PIRSR037993-2"/>
    </source>
</evidence>
<evidence type="ECO:0000256" key="9">
    <source>
        <dbReference type="ARBA" id="ARBA00048679"/>
    </source>
</evidence>
<dbReference type="EMBL" id="CAWUFR010000162">
    <property type="protein sequence ID" value="CAK6970684.1"/>
    <property type="molecule type" value="Genomic_DNA"/>
</dbReference>
<dbReference type="GO" id="GO:0106310">
    <property type="term" value="F:protein serine kinase activity"/>
    <property type="evidence" value="ECO:0007669"/>
    <property type="project" value="UniProtKB-UniRule"/>
</dbReference>
<comment type="function">
    <text evidence="10">Proto-oncogene with serine/threonine kinase activity involved in cell survival and cell proliferation.</text>
</comment>
<dbReference type="PROSITE" id="PS50011">
    <property type="entry name" value="PROTEIN_KINASE_DOM"/>
    <property type="match status" value="1"/>
</dbReference>
<evidence type="ECO:0000256" key="11">
    <source>
        <dbReference type="PIRSR" id="PIRSR037993-1"/>
    </source>
</evidence>
<reference evidence="15 16" key="1">
    <citation type="submission" date="2024-01" db="EMBL/GenBank/DDBJ databases">
        <authorList>
            <person name="Alioto T."/>
            <person name="Alioto T."/>
            <person name="Gomez Garrido J."/>
        </authorList>
    </citation>
    <scope>NUCLEOTIDE SEQUENCE [LARGE SCALE GENOMIC DNA]</scope>
</reference>
<gene>
    <name evidence="15" type="ORF">FSCOSCO3_A010742</name>
</gene>
<dbReference type="Pfam" id="PF00069">
    <property type="entry name" value="Pkinase"/>
    <property type="match status" value="1"/>
</dbReference>
<dbReference type="PROSITE" id="PS00108">
    <property type="entry name" value="PROTEIN_KINASE_ST"/>
    <property type="match status" value="1"/>
</dbReference>
<comment type="caution">
    <text evidence="15">The sequence shown here is derived from an EMBL/GenBank/DDBJ whole genome shotgun (WGS) entry which is preliminary data.</text>
</comment>
<keyword evidence="2 10" id="KW-0723">Serine/threonine-protein kinase</keyword>
<dbReference type="SMART" id="SM00220">
    <property type="entry name" value="S_TKc"/>
    <property type="match status" value="1"/>
</dbReference>
<evidence type="ECO:0000313" key="15">
    <source>
        <dbReference type="EMBL" id="CAK6970684.1"/>
    </source>
</evidence>
<dbReference type="PANTHER" id="PTHR22984">
    <property type="entry name" value="SERINE/THREONINE-PROTEIN KINASE PIM"/>
    <property type="match status" value="1"/>
</dbReference>
<evidence type="ECO:0000259" key="14">
    <source>
        <dbReference type="PROSITE" id="PS50011"/>
    </source>
</evidence>
<dbReference type="GO" id="GO:0005737">
    <property type="term" value="C:cytoplasm"/>
    <property type="evidence" value="ECO:0007669"/>
    <property type="project" value="UniProtKB-UniRule"/>
</dbReference>
<dbReference type="FunFam" id="3.30.200.20:FF:000475">
    <property type="entry name" value="Serine/threonine-protein kinase"/>
    <property type="match status" value="1"/>
</dbReference>
<evidence type="ECO:0000256" key="4">
    <source>
        <dbReference type="ARBA" id="ARBA00022679"/>
    </source>
</evidence>
<feature type="binding site" evidence="12">
    <location>
        <position position="231"/>
    </location>
    <ligand>
        <name>ATP</name>
        <dbReference type="ChEBI" id="CHEBI:30616"/>
    </ligand>
</feature>
<dbReference type="AlphaFoldDB" id="A0AAV1PJB9"/>
<keyword evidence="6 10" id="KW-0418">Kinase</keyword>
<feature type="compositionally biased region" description="Polar residues" evidence="13">
    <location>
        <begin position="1"/>
        <end position="28"/>
    </location>
</feature>
<evidence type="ECO:0000256" key="1">
    <source>
        <dbReference type="ARBA" id="ARBA00005505"/>
    </source>
</evidence>
<keyword evidence="7 10" id="KW-0067">ATP-binding</keyword>
<evidence type="ECO:0000256" key="10">
    <source>
        <dbReference type="PIRNR" id="PIRNR037993"/>
    </source>
</evidence>
<dbReference type="PIRSF" id="PIRSF037993">
    <property type="entry name" value="STPK_Pim-1"/>
    <property type="match status" value="1"/>
</dbReference>
<dbReference type="GO" id="GO:0005524">
    <property type="term" value="F:ATP binding"/>
    <property type="evidence" value="ECO:0007669"/>
    <property type="project" value="UniProtKB-UniRule"/>
</dbReference>
<comment type="catalytic activity">
    <reaction evidence="8 10">
        <text>L-threonyl-[protein] + ATP = O-phospho-L-threonyl-[protein] + ADP + H(+)</text>
        <dbReference type="Rhea" id="RHEA:46608"/>
        <dbReference type="Rhea" id="RHEA-COMP:11060"/>
        <dbReference type="Rhea" id="RHEA-COMP:11605"/>
        <dbReference type="ChEBI" id="CHEBI:15378"/>
        <dbReference type="ChEBI" id="CHEBI:30013"/>
        <dbReference type="ChEBI" id="CHEBI:30616"/>
        <dbReference type="ChEBI" id="CHEBI:61977"/>
        <dbReference type="ChEBI" id="CHEBI:456216"/>
        <dbReference type="EC" id="2.7.11.1"/>
    </reaction>
</comment>
<evidence type="ECO:0000256" key="8">
    <source>
        <dbReference type="ARBA" id="ARBA00047899"/>
    </source>
</evidence>
<dbReference type="SUPFAM" id="SSF56112">
    <property type="entry name" value="Protein kinase-like (PK-like)"/>
    <property type="match status" value="1"/>
</dbReference>
<dbReference type="GO" id="GO:0043066">
    <property type="term" value="P:negative regulation of apoptotic process"/>
    <property type="evidence" value="ECO:0007669"/>
    <property type="project" value="UniProtKB-UniRule"/>
</dbReference>
<dbReference type="Proteomes" id="UP001314229">
    <property type="component" value="Unassembled WGS sequence"/>
</dbReference>
<comment type="catalytic activity">
    <reaction evidence="9 10">
        <text>L-seryl-[protein] + ATP = O-phospho-L-seryl-[protein] + ADP + H(+)</text>
        <dbReference type="Rhea" id="RHEA:17989"/>
        <dbReference type="Rhea" id="RHEA-COMP:9863"/>
        <dbReference type="Rhea" id="RHEA-COMP:11604"/>
        <dbReference type="ChEBI" id="CHEBI:15378"/>
        <dbReference type="ChEBI" id="CHEBI:29999"/>
        <dbReference type="ChEBI" id="CHEBI:30616"/>
        <dbReference type="ChEBI" id="CHEBI:83421"/>
        <dbReference type="ChEBI" id="CHEBI:456216"/>
        <dbReference type="EC" id="2.7.11.1"/>
    </reaction>
</comment>
<evidence type="ECO:0000256" key="3">
    <source>
        <dbReference type="ARBA" id="ARBA00022553"/>
    </source>
</evidence>
<sequence length="403" mass="45824">MNNDSAKTRQSTALTRNMNSSMKQQSSPAAIDGRTKSIKRKASSDKETPQKRKRVSENGEEPSQKRKRSLDLHLQETESTSSSVDTGRGSLSEGCIGMGGVKRKADDVEEPIRKRKRSPDLMTINKETEEDLTSSVEACRVLFEDKYTQEKQLGEGGCGSVFAGYRKADHLPVAIKHVPNDKQFCKQTDENGNHLSVEVAMMLKLRSAGHSAPVSMLDWYDLDEELILVLERPVPAVDLYEYIEANRGSLQEKEAMIILKQLLDATIKLHEEHIFHRDIKVENILIETGTDVPRVRLIDFGLSCFFKKRSLYSAFYGTTAHVPPEWYSRGTYRAGPTTVWQLGVVLFDMLHSYSFETKQFLDDQLKISTDLSNDCQDFLQFCLTKDPEQRPTLEQLQCHPWLR</sequence>
<feature type="active site" description="Proton acceptor" evidence="11">
    <location>
        <position position="278"/>
    </location>
</feature>
<evidence type="ECO:0000256" key="7">
    <source>
        <dbReference type="ARBA" id="ARBA00022840"/>
    </source>
</evidence>
<comment type="similarity">
    <text evidence="1 10">Belongs to the protein kinase superfamily. CAMK Ser/Thr protein kinase family. PIM subfamily.</text>
</comment>
<dbReference type="InterPro" id="IPR011009">
    <property type="entry name" value="Kinase-like_dom_sf"/>
</dbReference>
<feature type="binding site" evidence="12">
    <location>
        <position position="238"/>
    </location>
    <ligand>
        <name>ATP</name>
        <dbReference type="ChEBI" id="CHEBI:30616"/>
    </ligand>
</feature>
<feature type="domain" description="Protein kinase" evidence="14">
    <location>
        <begin position="147"/>
        <end position="402"/>
    </location>
</feature>
<evidence type="ECO:0000256" key="2">
    <source>
        <dbReference type="ARBA" id="ARBA00022527"/>
    </source>
</evidence>
<feature type="binding site" evidence="12">
    <location>
        <position position="176"/>
    </location>
    <ligand>
        <name>ATP</name>
        <dbReference type="ChEBI" id="CHEBI:30616"/>
    </ligand>
</feature>
<keyword evidence="5 10" id="KW-0547">Nucleotide-binding</keyword>
<dbReference type="PANTHER" id="PTHR22984:SF11">
    <property type="entry name" value="AURORA KINASE-RELATED"/>
    <property type="match status" value="1"/>
</dbReference>
<keyword evidence="3" id="KW-0597">Phosphoprotein</keyword>
<dbReference type="GO" id="GO:0004674">
    <property type="term" value="F:protein serine/threonine kinase activity"/>
    <property type="evidence" value="ECO:0007669"/>
    <property type="project" value="UniProtKB-UniRule"/>
</dbReference>
<dbReference type="InterPro" id="IPR008271">
    <property type="entry name" value="Ser/Thr_kinase_AS"/>
</dbReference>
<dbReference type="EC" id="2.7.11.1" evidence="10"/>
<feature type="region of interest" description="Disordered" evidence="13">
    <location>
        <begin position="1"/>
        <end position="108"/>
    </location>
</feature>
<dbReference type="InterPro" id="IPR000719">
    <property type="entry name" value="Prot_kinase_dom"/>
</dbReference>
<dbReference type="Gene3D" id="3.30.200.20">
    <property type="entry name" value="Phosphorylase Kinase, domain 1"/>
    <property type="match status" value="1"/>
</dbReference>
<dbReference type="InterPro" id="IPR051138">
    <property type="entry name" value="PIM_Ser/Thr_kinase"/>
</dbReference>
<name>A0AAV1PJB9_SCOSC</name>
<keyword evidence="16" id="KW-1185">Reference proteome</keyword>
<feature type="binding site" evidence="12">
    <location>
        <begin position="153"/>
        <end position="161"/>
    </location>
    <ligand>
        <name>ATP</name>
        <dbReference type="ChEBI" id="CHEBI:30616"/>
    </ligand>
</feature>
<dbReference type="InterPro" id="IPR017348">
    <property type="entry name" value="PIM1/2/3"/>
</dbReference>
<dbReference type="Gene3D" id="1.10.510.10">
    <property type="entry name" value="Transferase(Phosphotransferase) domain 1"/>
    <property type="match status" value="1"/>
</dbReference>
<keyword evidence="4 10" id="KW-0808">Transferase</keyword>
<evidence type="ECO:0000256" key="6">
    <source>
        <dbReference type="ARBA" id="ARBA00022777"/>
    </source>
</evidence>
<proteinExistence type="inferred from homology"/>